<gene>
    <name evidence="3" type="ORF">HINF_LOCUS62856</name>
    <name evidence="2" type="ORF">HINF_LOCUS8996</name>
</gene>
<reference evidence="2" key="1">
    <citation type="submission" date="2023-06" db="EMBL/GenBank/DDBJ databases">
        <authorList>
            <person name="Kurt Z."/>
        </authorList>
    </citation>
    <scope>NUCLEOTIDE SEQUENCE</scope>
</reference>
<name>A0AA86NLL9_9EUKA</name>
<keyword evidence="1" id="KW-0812">Transmembrane</keyword>
<evidence type="ECO:0000256" key="1">
    <source>
        <dbReference type="SAM" id="Phobius"/>
    </source>
</evidence>
<comment type="caution">
    <text evidence="2">The sequence shown here is derived from an EMBL/GenBank/DDBJ whole genome shotgun (WGS) entry which is preliminary data.</text>
</comment>
<feature type="transmembrane region" description="Helical" evidence="1">
    <location>
        <begin position="83"/>
        <end position="99"/>
    </location>
</feature>
<evidence type="ECO:0000313" key="2">
    <source>
        <dbReference type="EMBL" id="CAI9921351.1"/>
    </source>
</evidence>
<keyword evidence="1" id="KW-1133">Transmembrane helix</keyword>
<organism evidence="2">
    <name type="scientific">Hexamita inflata</name>
    <dbReference type="NCBI Taxonomy" id="28002"/>
    <lineage>
        <taxon>Eukaryota</taxon>
        <taxon>Metamonada</taxon>
        <taxon>Diplomonadida</taxon>
        <taxon>Hexamitidae</taxon>
        <taxon>Hexamitinae</taxon>
        <taxon>Hexamita</taxon>
    </lineage>
</organism>
<evidence type="ECO:0000313" key="4">
    <source>
        <dbReference type="Proteomes" id="UP001642409"/>
    </source>
</evidence>
<feature type="transmembrane region" description="Helical" evidence="1">
    <location>
        <begin position="37"/>
        <end position="56"/>
    </location>
</feature>
<dbReference type="Proteomes" id="UP001642409">
    <property type="component" value="Unassembled WGS sequence"/>
</dbReference>
<keyword evidence="1" id="KW-0472">Membrane</keyword>
<evidence type="ECO:0000313" key="3">
    <source>
        <dbReference type="EMBL" id="CAL6085805.1"/>
    </source>
</evidence>
<dbReference type="EMBL" id="CATOUU010000220">
    <property type="protein sequence ID" value="CAI9921351.1"/>
    <property type="molecule type" value="Genomic_DNA"/>
</dbReference>
<dbReference type="AlphaFoldDB" id="A0AA86NLL9"/>
<proteinExistence type="predicted"/>
<reference evidence="3 4" key="2">
    <citation type="submission" date="2024-07" db="EMBL/GenBank/DDBJ databases">
        <authorList>
            <person name="Akdeniz Z."/>
        </authorList>
    </citation>
    <scope>NUCLEOTIDE SEQUENCE [LARGE SCALE GENOMIC DNA]</scope>
</reference>
<keyword evidence="4" id="KW-1185">Reference proteome</keyword>
<protein>
    <submittedName>
        <fullName evidence="3">Hypothetical_protein</fullName>
    </submittedName>
</protein>
<sequence>MAQCCFILKRMRANECCGFIQNYLTPVLGKSWLERRAPLAFTAAQYLLVAFVLSLVEVEQSARVTQRQCVNTFNYTLNSEKRGQLTIFMIIILAAWLLPKRYRKTASVHYIYIAEYDYGLQTK</sequence>
<dbReference type="EMBL" id="CAXDID020000388">
    <property type="protein sequence ID" value="CAL6085805.1"/>
    <property type="molecule type" value="Genomic_DNA"/>
</dbReference>
<accession>A0AA86NLL9</accession>